<feature type="domain" description="Integrase catalytic" evidence="2">
    <location>
        <begin position="6"/>
        <end position="119"/>
    </location>
</feature>
<comment type="caution">
    <text evidence="3">The sequence shown here is derived from an EMBL/GenBank/DDBJ whole genome shotgun (WGS) entry which is preliminary data.</text>
</comment>
<dbReference type="AlphaFoldDB" id="A0A9Q3Q169"/>
<accession>A0A9Q3Q169</accession>
<protein>
    <recommendedName>
        <fullName evidence="2">Integrase catalytic domain-containing protein</fullName>
    </recommendedName>
</protein>
<keyword evidence="4" id="KW-1185">Reference proteome</keyword>
<dbReference type="PANTHER" id="PTHR37984">
    <property type="entry name" value="PROTEIN CBG26694"/>
    <property type="match status" value="1"/>
</dbReference>
<dbReference type="GO" id="GO:0015074">
    <property type="term" value="P:DNA integration"/>
    <property type="evidence" value="ECO:0007669"/>
    <property type="project" value="InterPro"/>
</dbReference>
<dbReference type="InterPro" id="IPR012337">
    <property type="entry name" value="RNaseH-like_sf"/>
</dbReference>
<dbReference type="EMBL" id="AVOT02105295">
    <property type="protein sequence ID" value="MBW0579532.1"/>
    <property type="molecule type" value="Genomic_DNA"/>
</dbReference>
<dbReference type="InterPro" id="IPR036397">
    <property type="entry name" value="RNaseH_sf"/>
</dbReference>
<dbReference type="GO" id="GO:0005634">
    <property type="term" value="C:nucleus"/>
    <property type="evidence" value="ECO:0007669"/>
    <property type="project" value="UniProtKB-ARBA"/>
</dbReference>
<organism evidence="3 4">
    <name type="scientific">Austropuccinia psidii MF-1</name>
    <dbReference type="NCBI Taxonomy" id="1389203"/>
    <lineage>
        <taxon>Eukaryota</taxon>
        <taxon>Fungi</taxon>
        <taxon>Dikarya</taxon>
        <taxon>Basidiomycota</taxon>
        <taxon>Pucciniomycotina</taxon>
        <taxon>Pucciniomycetes</taxon>
        <taxon>Pucciniales</taxon>
        <taxon>Sphaerophragmiaceae</taxon>
        <taxon>Austropuccinia</taxon>
    </lineage>
</organism>
<gene>
    <name evidence="3" type="ORF">O181_119247</name>
</gene>
<dbReference type="InterPro" id="IPR050951">
    <property type="entry name" value="Retrovirus_Pol_polyprotein"/>
</dbReference>
<dbReference type="PROSITE" id="PS50994">
    <property type="entry name" value="INTEGRASE"/>
    <property type="match status" value="1"/>
</dbReference>
<proteinExistence type="predicted"/>
<evidence type="ECO:0000256" key="1">
    <source>
        <dbReference type="ARBA" id="ARBA00022884"/>
    </source>
</evidence>
<evidence type="ECO:0000259" key="2">
    <source>
        <dbReference type="PROSITE" id="PS50994"/>
    </source>
</evidence>
<dbReference type="InterPro" id="IPR001584">
    <property type="entry name" value="Integrase_cat-core"/>
</dbReference>
<evidence type="ECO:0000313" key="4">
    <source>
        <dbReference type="Proteomes" id="UP000765509"/>
    </source>
</evidence>
<name>A0A9Q3Q169_9BASI</name>
<sequence>MIQIQEPKTPWEMVHMALVAVLLPGGDRSFNSFLVLVERYSKNPMLLPCHKEETAIDTSIMIWNEVIIQIGIFQNMISDRDPKFTSSLCKYVHNLLGEKLSFLTDYHPQADDLAERIIQKRRFYQNILCLCTKIQRI</sequence>
<dbReference type="GO" id="GO:0003723">
    <property type="term" value="F:RNA binding"/>
    <property type="evidence" value="ECO:0007669"/>
    <property type="project" value="UniProtKB-KW"/>
</dbReference>
<dbReference type="PANTHER" id="PTHR37984:SF5">
    <property type="entry name" value="PROTEIN NYNRIN-LIKE"/>
    <property type="match status" value="1"/>
</dbReference>
<dbReference type="SUPFAM" id="SSF53098">
    <property type="entry name" value="Ribonuclease H-like"/>
    <property type="match status" value="1"/>
</dbReference>
<dbReference type="Proteomes" id="UP000765509">
    <property type="component" value="Unassembled WGS sequence"/>
</dbReference>
<dbReference type="Gene3D" id="3.30.420.10">
    <property type="entry name" value="Ribonuclease H-like superfamily/Ribonuclease H"/>
    <property type="match status" value="1"/>
</dbReference>
<keyword evidence="1" id="KW-0694">RNA-binding</keyword>
<reference evidence="3" key="1">
    <citation type="submission" date="2021-03" db="EMBL/GenBank/DDBJ databases">
        <title>Draft genome sequence of rust myrtle Austropuccinia psidii MF-1, a brazilian biotype.</title>
        <authorList>
            <person name="Quecine M.C."/>
            <person name="Pachon D.M.R."/>
            <person name="Bonatelli M.L."/>
            <person name="Correr F.H."/>
            <person name="Franceschini L.M."/>
            <person name="Leite T.F."/>
            <person name="Margarido G.R.A."/>
            <person name="Almeida C.A."/>
            <person name="Ferrarezi J.A."/>
            <person name="Labate C.A."/>
        </authorList>
    </citation>
    <scope>NUCLEOTIDE SEQUENCE</scope>
    <source>
        <strain evidence="3">MF-1</strain>
    </source>
</reference>
<evidence type="ECO:0000313" key="3">
    <source>
        <dbReference type="EMBL" id="MBW0579532.1"/>
    </source>
</evidence>